<name>A6NYC3_9FIRM</name>
<dbReference type="EMBL" id="AAXG02000028">
    <property type="protein sequence ID" value="EDM99293.1"/>
    <property type="molecule type" value="Genomic_DNA"/>
</dbReference>
<accession>A6NYC3</accession>
<protein>
    <submittedName>
        <fullName evidence="1">Uncharacterized protein</fullName>
    </submittedName>
</protein>
<evidence type="ECO:0000313" key="1">
    <source>
        <dbReference type="EMBL" id="EDM99293.1"/>
    </source>
</evidence>
<reference evidence="1 2" key="1">
    <citation type="submission" date="2007-04" db="EMBL/GenBank/DDBJ databases">
        <authorList>
            <person name="Fulton L."/>
            <person name="Clifton S."/>
            <person name="Fulton B."/>
            <person name="Xu J."/>
            <person name="Minx P."/>
            <person name="Pepin K.H."/>
            <person name="Johnson M."/>
            <person name="Thiruvilangam P."/>
            <person name="Bhonagiri V."/>
            <person name="Nash W.E."/>
            <person name="Mardis E.R."/>
            <person name="Wilson R.K."/>
        </authorList>
    </citation>
    <scope>NUCLEOTIDE SEQUENCE [LARGE SCALE GENOMIC DNA]</scope>
    <source>
        <strain evidence="1 2">ATCC 29799</strain>
    </source>
</reference>
<comment type="caution">
    <text evidence="1">The sequence shown here is derived from an EMBL/GenBank/DDBJ whole genome shotgun (WGS) entry which is preliminary data.</text>
</comment>
<reference evidence="1 2" key="2">
    <citation type="submission" date="2007-06" db="EMBL/GenBank/DDBJ databases">
        <title>Draft genome sequence of Pseudoflavonifractor capillosus ATCC 29799.</title>
        <authorList>
            <person name="Sudarsanam P."/>
            <person name="Ley R."/>
            <person name="Guruge J."/>
            <person name="Turnbaugh P.J."/>
            <person name="Mahowald M."/>
            <person name="Liep D."/>
            <person name="Gordon J."/>
        </authorList>
    </citation>
    <scope>NUCLEOTIDE SEQUENCE [LARGE SCALE GENOMIC DNA]</scope>
    <source>
        <strain evidence="1 2">ATCC 29799</strain>
    </source>
</reference>
<dbReference type="Proteomes" id="UP000003639">
    <property type="component" value="Unassembled WGS sequence"/>
</dbReference>
<evidence type="ECO:0000313" key="2">
    <source>
        <dbReference type="Proteomes" id="UP000003639"/>
    </source>
</evidence>
<organism evidence="1 2">
    <name type="scientific">Pseudoflavonifractor capillosus ATCC 29799</name>
    <dbReference type="NCBI Taxonomy" id="411467"/>
    <lineage>
        <taxon>Bacteria</taxon>
        <taxon>Bacillati</taxon>
        <taxon>Bacillota</taxon>
        <taxon>Clostridia</taxon>
        <taxon>Eubacteriales</taxon>
        <taxon>Oscillospiraceae</taxon>
        <taxon>Pseudoflavonifractor</taxon>
    </lineage>
</organism>
<keyword evidence="2" id="KW-1185">Reference proteome</keyword>
<gene>
    <name evidence="1" type="ORF">BACCAP_03222</name>
</gene>
<sequence length="134" mass="15220">MGIRNLFKATWDQVYRSAVEYSNSDVLHEQRIIIVNRNIGKLLWGQLIMMFDEEGKMCLVTSRFCVPQLSLPAYLHTLEQAKRIRNSGIVCNVAFEKGLVTCTYSRVGWLERVARASYVSACAPSPPPQQQPTL</sequence>
<proteinExistence type="predicted"/>
<dbReference type="AlphaFoldDB" id="A6NYC3"/>
<dbReference type="STRING" id="411467.BACCAP_03222"/>